<protein>
    <submittedName>
        <fullName evidence="2">Uncharacterized protein</fullName>
    </submittedName>
</protein>
<dbReference type="EMBL" id="BK014689">
    <property type="protein sequence ID" value="DAD67898.1"/>
    <property type="molecule type" value="Genomic_DNA"/>
</dbReference>
<keyword evidence="1" id="KW-1133">Transmembrane helix</keyword>
<accession>A0A8S5LD66</accession>
<reference evidence="2" key="1">
    <citation type="journal article" date="2021" name="Proc. Natl. Acad. Sci. U.S.A.">
        <title>A Catalog of Tens of Thousands of Viruses from Human Metagenomes Reveals Hidden Associations with Chronic Diseases.</title>
        <authorList>
            <person name="Tisza M.J."/>
            <person name="Buck C.B."/>
        </authorList>
    </citation>
    <scope>NUCLEOTIDE SEQUENCE</scope>
    <source>
        <strain evidence="2">CtNqI2</strain>
    </source>
</reference>
<sequence>MIGEKEFFVHLTDLGWVLSIFLIIVGGGMMYLSYIELAPYFISVFDFKL</sequence>
<evidence type="ECO:0000256" key="1">
    <source>
        <dbReference type="SAM" id="Phobius"/>
    </source>
</evidence>
<evidence type="ECO:0000313" key="2">
    <source>
        <dbReference type="EMBL" id="DAD67898.1"/>
    </source>
</evidence>
<keyword evidence="1" id="KW-0812">Transmembrane</keyword>
<name>A0A8S5LD66_9CAUD</name>
<feature type="transmembrane region" description="Helical" evidence="1">
    <location>
        <begin position="14"/>
        <end position="34"/>
    </location>
</feature>
<proteinExistence type="predicted"/>
<organism evidence="2">
    <name type="scientific">Siphoviridae sp. ctNqI2</name>
    <dbReference type="NCBI Taxonomy" id="2823576"/>
    <lineage>
        <taxon>Viruses</taxon>
        <taxon>Duplodnaviria</taxon>
        <taxon>Heunggongvirae</taxon>
        <taxon>Uroviricota</taxon>
        <taxon>Caudoviricetes</taxon>
    </lineage>
</organism>
<keyword evidence="1" id="KW-0472">Membrane</keyword>